<reference evidence="10" key="2">
    <citation type="submission" date="2020-09" db="EMBL/GenBank/DDBJ databases">
        <authorList>
            <person name="Sun Q."/>
            <person name="Kim S."/>
        </authorList>
    </citation>
    <scope>NUCLEOTIDE SEQUENCE</scope>
    <source>
        <strain evidence="10">KCTC 32296</strain>
    </source>
</reference>
<dbReference type="InterPro" id="IPR036388">
    <property type="entry name" value="WH-like_DNA-bd_sf"/>
</dbReference>
<dbReference type="Proteomes" id="UP000662572">
    <property type="component" value="Unassembled WGS sequence"/>
</dbReference>
<accession>A0A918QD01</accession>
<evidence type="ECO:0000259" key="9">
    <source>
        <dbReference type="Pfam" id="PF08281"/>
    </source>
</evidence>
<reference evidence="10" key="1">
    <citation type="journal article" date="2014" name="Int. J. Syst. Evol. Microbiol.">
        <title>Complete genome sequence of Corynebacterium casei LMG S-19264T (=DSM 44701T), isolated from a smear-ripened cheese.</title>
        <authorList>
            <consortium name="US DOE Joint Genome Institute (JGI-PGF)"/>
            <person name="Walter F."/>
            <person name="Albersmeier A."/>
            <person name="Kalinowski J."/>
            <person name="Ruckert C."/>
        </authorList>
    </citation>
    <scope>NUCLEOTIDE SEQUENCE</scope>
    <source>
        <strain evidence="10">KCTC 32296</strain>
    </source>
</reference>
<dbReference type="InterPro" id="IPR013325">
    <property type="entry name" value="RNA_pol_sigma_r2"/>
</dbReference>
<gene>
    <name evidence="10" type="ORF">GCM10011273_27980</name>
</gene>
<dbReference type="PANTHER" id="PTHR43133">
    <property type="entry name" value="RNA POLYMERASE ECF-TYPE SIGMA FACTO"/>
    <property type="match status" value="1"/>
</dbReference>
<dbReference type="InterPro" id="IPR014284">
    <property type="entry name" value="RNA_pol_sigma-70_dom"/>
</dbReference>
<keyword evidence="4 6" id="KW-0238">DNA-binding</keyword>
<feature type="region of interest" description="Disordered" evidence="7">
    <location>
        <begin position="183"/>
        <end position="210"/>
    </location>
</feature>
<dbReference type="Gene3D" id="1.10.10.10">
    <property type="entry name" value="Winged helix-like DNA-binding domain superfamily/Winged helix DNA-binding domain"/>
    <property type="match status" value="1"/>
</dbReference>
<dbReference type="AlphaFoldDB" id="A0A918QD01"/>
<evidence type="ECO:0000256" key="4">
    <source>
        <dbReference type="ARBA" id="ARBA00023125"/>
    </source>
</evidence>
<dbReference type="SUPFAM" id="SSF88946">
    <property type="entry name" value="Sigma2 domain of RNA polymerase sigma factors"/>
    <property type="match status" value="1"/>
</dbReference>
<protein>
    <recommendedName>
        <fullName evidence="6">RNA polymerase sigma factor</fullName>
    </recommendedName>
</protein>
<keyword evidence="11" id="KW-1185">Reference proteome</keyword>
<dbReference type="EMBL" id="BMZB01000004">
    <property type="protein sequence ID" value="GGZ39748.1"/>
    <property type="molecule type" value="Genomic_DNA"/>
</dbReference>
<dbReference type="InterPro" id="IPR000838">
    <property type="entry name" value="RNA_pol_sigma70_ECF_CS"/>
</dbReference>
<comment type="caution">
    <text evidence="10">The sequence shown here is derived from an EMBL/GenBank/DDBJ whole genome shotgun (WGS) entry which is preliminary data.</text>
</comment>
<dbReference type="Pfam" id="PF04542">
    <property type="entry name" value="Sigma70_r2"/>
    <property type="match status" value="1"/>
</dbReference>
<evidence type="ECO:0000313" key="11">
    <source>
        <dbReference type="Proteomes" id="UP000662572"/>
    </source>
</evidence>
<dbReference type="InterPro" id="IPR039425">
    <property type="entry name" value="RNA_pol_sigma-70-like"/>
</dbReference>
<dbReference type="CDD" id="cd06171">
    <property type="entry name" value="Sigma70_r4"/>
    <property type="match status" value="1"/>
</dbReference>
<dbReference type="Pfam" id="PF08281">
    <property type="entry name" value="Sigma70_r4_2"/>
    <property type="match status" value="1"/>
</dbReference>
<feature type="compositionally biased region" description="Polar residues" evidence="7">
    <location>
        <begin position="183"/>
        <end position="203"/>
    </location>
</feature>
<evidence type="ECO:0000256" key="3">
    <source>
        <dbReference type="ARBA" id="ARBA00023082"/>
    </source>
</evidence>
<evidence type="ECO:0000256" key="1">
    <source>
        <dbReference type="ARBA" id="ARBA00010641"/>
    </source>
</evidence>
<evidence type="ECO:0000313" key="10">
    <source>
        <dbReference type="EMBL" id="GGZ39748.1"/>
    </source>
</evidence>
<feature type="domain" description="RNA polymerase sigma-70 region 2" evidence="8">
    <location>
        <begin position="33"/>
        <end position="99"/>
    </location>
</feature>
<evidence type="ECO:0000256" key="5">
    <source>
        <dbReference type="ARBA" id="ARBA00023163"/>
    </source>
</evidence>
<name>A0A918QD01_9CAUL</name>
<keyword evidence="2 6" id="KW-0805">Transcription regulation</keyword>
<dbReference type="GO" id="GO:0006352">
    <property type="term" value="P:DNA-templated transcription initiation"/>
    <property type="evidence" value="ECO:0007669"/>
    <property type="project" value="InterPro"/>
</dbReference>
<dbReference type="PANTHER" id="PTHR43133:SF51">
    <property type="entry name" value="RNA POLYMERASE SIGMA FACTOR"/>
    <property type="match status" value="1"/>
</dbReference>
<keyword evidence="3 6" id="KW-0731">Sigma factor</keyword>
<dbReference type="InterPro" id="IPR013249">
    <property type="entry name" value="RNA_pol_sigma70_r4_t2"/>
</dbReference>
<comment type="similarity">
    <text evidence="1 6">Belongs to the sigma-70 factor family. ECF subfamily.</text>
</comment>
<dbReference type="GO" id="GO:0016987">
    <property type="term" value="F:sigma factor activity"/>
    <property type="evidence" value="ECO:0007669"/>
    <property type="project" value="UniProtKB-KW"/>
</dbReference>
<evidence type="ECO:0000259" key="8">
    <source>
        <dbReference type="Pfam" id="PF04542"/>
    </source>
</evidence>
<sequence length="210" mass="22970">MPQSPGHNSAQDQSDIDLIGRAVTGSHTAFGELVRRHSGALRTHLRRMGAQSSDADDIAQETFMAAFERLSEFRFEGPFIAWLKMIASRRYLKKLKAAQKYLFTDDATLFETPDEAPPPDMRLHDLDSALLQLKPIERVCVTLNFSAGLSHVDVAAETGLPLGTVKSHIKRGLDQLKSALTVPNSSSHPIASSQNGAAGSATPTFMDERR</sequence>
<feature type="domain" description="RNA polymerase sigma factor 70 region 4 type 2" evidence="9">
    <location>
        <begin position="125"/>
        <end position="176"/>
    </location>
</feature>
<dbReference type="NCBIfam" id="TIGR02937">
    <property type="entry name" value="sigma70-ECF"/>
    <property type="match status" value="1"/>
</dbReference>
<dbReference type="PROSITE" id="PS01063">
    <property type="entry name" value="SIGMA70_ECF"/>
    <property type="match status" value="1"/>
</dbReference>
<dbReference type="SUPFAM" id="SSF88659">
    <property type="entry name" value="Sigma3 and sigma4 domains of RNA polymerase sigma factors"/>
    <property type="match status" value="1"/>
</dbReference>
<dbReference type="RefSeq" id="WP_189487638.1">
    <property type="nucleotide sequence ID" value="NZ_BMZB01000004.1"/>
</dbReference>
<organism evidence="10 11">
    <name type="scientific">Asticcacaulis endophyticus</name>
    <dbReference type="NCBI Taxonomy" id="1395890"/>
    <lineage>
        <taxon>Bacteria</taxon>
        <taxon>Pseudomonadati</taxon>
        <taxon>Pseudomonadota</taxon>
        <taxon>Alphaproteobacteria</taxon>
        <taxon>Caulobacterales</taxon>
        <taxon>Caulobacteraceae</taxon>
        <taxon>Asticcacaulis</taxon>
    </lineage>
</organism>
<dbReference type="Gene3D" id="1.10.1740.10">
    <property type="match status" value="1"/>
</dbReference>
<dbReference type="InterPro" id="IPR007627">
    <property type="entry name" value="RNA_pol_sigma70_r2"/>
</dbReference>
<evidence type="ECO:0000256" key="6">
    <source>
        <dbReference type="RuleBase" id="RU000716"/>
    </source>
</evidence>
<evidence type="ECO:0000256" key="7">
    <source>
        <dbReference type="SAM" id="MobiDB-lite"/>
    </source>
</evidence>
<proteinExistence type="inferred from homology"/>
<dbReference type="GO" id="GO:0003677">
    <property type="term" value="F:DNA binding"/>
    <property type="evidence" value="ECO:0007669"/>
    <property type="project" value="UniProtKB-KW"/>
</dbReference>
<evidence type="ECO:0000256" key="2">
    <source>
        <dbReference type="ARBA" id="ARBA00023015"/>
    </source>
</evidence>
<dbReference type="InterPro" id="IPR013324">
    <property type="entry name" value="RNA_pol_sigma_r3/r4-like"/>
</dbReference>
<keyword evidence="5 6" id="KW-0804">Transcription</keyword>